<dbReference type="InterPro" id="IPR004797">
    <property type="entry name" value="Competence_ComEC/Rec2"/>
</dbReference>
<dbReference type="eggNOG" id="COG2333">
    <property type="taxonomic scope" value="Bacteria"/>
</dbReference>
<dbReference type="CDD" id="cd07731">
    <property type="entry name" value="ComA-like_MBL-fold"/>
    <property type="match status" value="1"/>
</dbReference>
<evidence type="ECO:0000256" key="5">
    <source>
        <dbReference type="ARBA" id="ARBA00023136"/>
    </source>
</evidence>
<accession>T0AQQ9</accession>
<feature type="domain" description="Metallo-beta-lactamase" evidence="7">
    <location>
        <begin position="534"/>
        <end position="734"/>
    </location>
</feature>
<dbReference type="NCBIfam" id="TIGR00361">
    <property type="entry name" value="ComEC_Rec2"/>
    <property type="match status" value="1"/>
</dbReference>
<dbReference type="InterPro" id="IPR052159">
    <property type="entry name" value="Competence_DNA_uptake"/>
</dbReference>
<feature type="transmembrane region" description="Helical" evidence="6">
    <location>
        <begin position="479"/>
        <end position="496"/>
    </location>
</feature>
<evidence type="ECO:0000313" key="8">
    <source>
        <dbReference type="EMBL" id="EPZ15139.1"/>
    </source>
</evidence>
<feature type="transmembrane region" description="Helical" evidence="6">
    <location>
        <begin position="422"/>
        <end position="442"/>
    </location>
</feature>
<dbReference type="GO" id="GO:0030420">
    <property type="term" value="P:establishment of competence for transformation"/>
    <property type="evidence" value="ECO:0007669"/>
    <property type="project" value="InterPro"/>
</dbReference>
<dbReference type="RefSeq" id="WP_021249784.1">
    <property type="nucleotide sequence ID" value="NZ_ATJV01000060.1"/>
</dbReference>
<dbReference type="InterPro" id="IPR036866">
    <property type="entry name" value="RibonucZ/Hydroxyglut_hydro"/>
</dbReference>
<dbReference type="Gene3D" id="3.60.15.10">
    <property type="entry name" value="Ribonuclease Z/Hydroxyacylglutathione hydrolase-like"/>
    <property type="match status" value="1"/>
</dbReference>
<evidence type="ECO:0000256" key="1">
    <source>
        <dbReference type="ARBA" id="ARBA00004651"/>
    </source>
</evidence>
<dbReference type="InterPro" id="IPR004477">
    <property type="entry name" value="ComEC_N"/>
</dbReference>
<sequence length="793" mass="85281">MRIHALSFAAGVVLAQMQARLPDVLTLCLLAMGLILLSLLCARWAPSQARDRTRLLPLLRTGLVFALVFSVGFGWAALRAHWRLADELRSDLEGVDVEVVGFVADLPQVMDDALRFRFDLDPVVDGVPRRLLLSWYPARGSASVLPGIRPGERWRFVVRLKRPHGLYNPGGFDYEAWLLERGVRATGHVRSGAQRLDDGLSRPMDGVHRLREAVRERFVGALGDAPYAGILVALVIGDQRGIPAVQWEVFRRTGVAHLVAISGMHISLMAALLGGSVGWLWRRSSWLMLRCPVRKAQALAAVLAGTSYALLAGLGIPVQRALLMLLVVVIALYRGRAIVPSRVMALALVVVLAVDPWACLSAGFWLSFGAVAAIGFVLGGRRAAANAWGAALRIQLAVSFALMPLLVLMFQSLPLLSPLANAVAIPLVSFIVTPLVLLAATLQVEFPLLWAHQVTAWMMQWLHWLAAFEPGYWRQSAPPLWLGVLGVLAVAGAMLPRGTPGRLAALAVLTGLLAWPPARPPAGSFVARVLDVGQGLAVHVQTANHDLLFDTGPPFGAHADAGSRVLLPYLSALGVGRLDALVLSHDDSDHAGGANSIATALEVQRWWASDTGAVTRRVEAALAAPVQRCSSGEQWVWDGVSFRFLHPGGETLSVPGKRHDNDQSCVLRIANASGTLLLLGDVEAAGEAALRLRHGDAVLRADVLVSAHHGSRSSSSPALVEATLPEAVIHSAGHRNAFGHPHPEVWARWAAAGARNWRTDSQGAVEAVFSSDAAKGVRVSAERLRAPRYWHGR</sequence>
<feature type="transmembrane region" description="Helical" evidence="6">
    <location>
        <begin position="296"/>
        <end position="314"/>
    </location>
</feature>
<evidence type="ECO:0000256" key="6">
    <source>
        <dbReference type="SAM" id="Phobius"/>
    </source>
</evidence>
<dbReference type="Pfam" id="PF00753">
    <property type="entry name" value="Lactamase_B"/>
    <property type="match status" value="1"/>
</dbReference>
<dbReference type="PATRIC" id="fig|1348657.5.peg.2371"/>
<dbReference type="InterPro" id="IPR025405">
    <property type="entry name" value="DUF4131"/>
</dbReference>
<dbReference type="Proteomes" id="UP000015455">
    <property type="component" value="Unassembled WGS sequence"/>
</dbReference>
<evidence type="ECO:0000259" key="7">
    <source>
        <dbReference type="SMART" id="SM00849"/>
    </source>
</evidence>
<dbReference type="PANTHER" id="PTHR30619:SF1">
    <property type="entry name" value="RECOMBINATION PROTEIN 2"/>
    <property type="match status" value="1"/>
</dbReference>
<dbReference type="PANTHER" id="PTHR30619">
    <property type="entry name" value="DNA INTERNALIZATION/COMPETENCE PROTEIN COMEC/REC2"/>
    <property type="match status" value="1"/>
</dbReference>
<keyword evidence="5 6" id="KW-0472">Membrane</keyword>
<keyword evidence="4 6" id="KW-1133">Transmembrane helix</keyword>
<dbReference type="NCBIfam" id="TIGR00360">
    <property type="entry name" value="ComEC_N-term"/>
    <property type="match status" value="1"/>
</dbReference>
<comment type="subcellular location">
    <subcellularLocation>
        <location evidence="1">Cell membrane</location>
        <topology evidence="1">Multi-pass membrane protein</topology>
    </subcellularLocation>
</comment>
<evidence type="ECO:0000313" key="9">
    <source>
        <dbReference type="Proteomes" id="UP000015455"/>
    </source>
</evidence>
<feature type="transmembrane region" description="Helical" evidence="6">
    <location>
        <begin position="57"/>
        <end position="78"/>
    </location>
</feature>
<evidence type="ECO:0000256" key="3">
    <source>
        <dbReference type="ARBA" id="ARBA00022692"/>
    </source>
</evidence>
<dbReference type="SMART" id="SM00849">
    <property type="entry name" value="Lactamase_B"/>
    <property type="match status" value="1"/>
</dbReference>
<dbReference type="EMBL" id="ATJV01000060">
    <property type="protein sequence ID" value="EPZ15139.1"/>
    <property type="molecule type" value="Genomic_DNA"/>
</dbReference>
<dbReference type="AlphaFoldDB" id="T0AQQ9"/>
<feature type="transmembrane region" description="Helical" evidence="6">
    <location>
        <begin position="258"/>
        <end position="281"/>
    </location>
</feature>
<feature type="transmembrane region" description="Helical" evidence="6">
    <location>
        <begin position="321"/>
        <end position="339"/>
    </location>
</feature>
<proteinExistence type="predicted"/>
<dbReference type="eggNOG" id="COG0658">
    <property type="taxonomic scope" value="Bacteria"/>
</dbReference>
<keyword evidence="3 6" id="KW-0812">Transmembrane</keyword>
<comment type="caution">
    <text evidence="8">The sequence shown here is derived from an EMBL/GenBank/DDBJ whole genome shotgun (WGS) entry which is preliminary data.</text>
</comment>
<evidence type="ECO:0000256" key="4">
    <source>
        <dbReference type="ARBA" id="ARBA00022989"/>
    </source>
</evidence>
<protein>
    <recommendedName>
        <fullName evidence="7">Metallo-beta-lactamase domain-containing protein</fullName>
    </recommendedName>
</protein>
<dbReference type="Pfam" id="PF03772">
    <property type="entry name" value="Competence"/>
    <property type="match status" value="1"/>
</dbReference>
<gene>
    <name evidence="8" type="ORF">M622_16425</name>
</gene>
<feature type="transmembrane region" description="Helical" evidence="6">
    <location>
        <begin position="345"/>
        <end position="378"/>
    </location>
</feature>
<keyword evidence="9" id="KW-1185">Reference proteome</keyword>
<dbReference type="InterPro" id="IPR001279">
    <property type="entry name" value="Metallo-B-lactamas"/>
</dbReference>
<keyword evidence="2" id="KW-1003">Cell membrane</keyword>
<feature type="transmembrane region" description="Helical" evidence="6">
    <location>
        <begin position="25"/>
        <end position="45"/>
    </location>
</feature>
<name>T0AQQ9_9RHOO</name>
<dbReference type="GO" id="GO:0005886">
    <property type="term" value="C:plasma membrane"/>
    <property type="evidence" value="ECO:0007669"/>
    <property type="project" value="UniProtKB-SubCell"/>
</dbReference>
<organism evidence="8 9">
    <name type="scientific">Thauera terpenica 58Eu</name>
    <dbReference type="NCBI Taxonomy" id="1348657"/>
    <lineage>
        <taxon>Bacteria</taxon>
        <taxon>Pseudomonadati</taxon>
        <taxon>Pseudomonadota</taxon>
        <taxon>Betaproteobacteria</taxon>
        <taxon>Rhodocyclales</taxon>
        <taxon>Zoogloeaceae</taxon>
        <taxon>Thauera</taxon>
    </lineage>
</organism>
<reference evidence="8 9" key="1">
    <citation type="submission" date="2013-06" db="EMBL/GenBank/DDBJ databases">
        <title>Draft genome sequence of Thauera terpenica.</title>
        <authorList>
            <person name="Liu B."/>
            <person name="Frostegard A.H."/>
            <person name="Shapleigh J.P."/>
        </authorList>
    </citation>
    <scope>NUCLEOTIDE SEQUENCE [LARGE SCALE GENOMIC DNA]</scope>
    <source>
        <strain evidence="8 9">58Eu</strain>
    </source>
</reference>
<dbReference type="InterPro" id="IPR035681">
    <property type="entry name" value="ComA-like_MBL"/>
</dbReference>
<feature type="transmembrane region" description="Helical" evidence="6">
    <location>
        <begin position="390"/>
        <end position="410"/>
    </location>
</feature>
<dbReference type="STRING" id="1348657.M622_16425"/>
<dbReference type="Pfam" id="PF13567">
    <property type="entry name" value="DUF4131"/>
    <property type="match status" value="1"/>
</dbReference>
<dbReference type="SUPFAM" id="SSF56281">
    <property type="entry name" value="Metallo-hydrolase/oxidoreductase"/>
    <property type="match status" value="1"/>
</dbReference>
<evidence type="ECO:0000256" key="2">
    <source>
        <dbReference type="ARBA" id="ARBA00022475"/>
    </source>
</evidence>